<proteinExistence type="predicted"/>
<evidence type="ECO:0000256" key="1">
    <source>
        <dbReference type="ARBA" id="ARBA00023015"/>
    </source>
</evidence>
<evidence type="ECO:0000259" key="4">
    <source>
        <dbReference type="PROSITE" id="PS50987"/>
    </source>
</evidence>
<dbReference type="PRINTS" id="PR00778">
    <property type="entry name" value="HTHARSR"/>
</dbReference>
<reference evidence="6" key="1">
    <citation type="journal article" date="2019" name="Int. J. Syst. Evol. Microbiol.">
        <title>The Global Catalogue of Microorganisms (GCM) 10K type strain sequencing project: providing services to taxonomists for standard genome sequencing and annotation.</title>
        <authorList>
            <consortium name="The Broad Institute Genomics Platform"/>
            <consortium name="The Broad Institute Genome Sequencing Center for Infectious Disease"/>
            <person name="Wu L."/>
            <person name="Ma J."/>
        </authorList>
    </citation>
    <scope>NUCLEOTIDE SEQUENCE [LARGE SCALE GENOMIC DNA]</scope>
    <source>
        <strain evidence="6">KCTC 52416</strain>
    </source>
</reference>
<dbReference type="CDD" id="cd00090">
    <property type="entry name" value="HTH_ARSR"/>
    <property type="match status" value="1"/>
</dbReference>
<dbReference type="Gene3D" id="1.10.10.10">
    <property type="entry name" value="Winged helix-like DNA-binding domain superfamily/Winged helix DNA-binding domain"/>
    <property type="match status" value="1"/>
</dbReference>
<dbReference type="Proteomes" id="UP001595526">
    <property type="component" value="Unassembled WGS sequence"/>
</dbReference>
<evidence type="ECO:0000256" key="2">
    <source>
        <dbReference type="ARBA" id="ARBA00023125"/>
    </source>
</evidence>
<feature type="domain" description="HTH arsR-type" evidence="4">
    <location>
        <begin position="8"/>
        <end position="106"/>
    </location>
</feature>
<evidence type="ECO:0000313" key="5">
    <source>
        <dbReference type="EMBL" id="MFC3199965.1"/>
    </source>
</evidence>
<keyword evidence="2" id="KW-0238">DNA-binding</keyword>
<name>A0ABV7JPD4_9SPHI</name>
<dbReference type="PANTHER" id="PTHR33154:SF15">
    <property type="entry name" value="REGULATORY PROTEIN ARSR"/>
    <property type="match status" value="1"/>
</dbReference>
<dbReference type="RefSeq" id="WP_379026099.1">
    <property type="nucleotide sequence ID" value="NZ_JBHRTA010000062.1"/>
</dbReference>
<dbReference type="InterPro" id="IPR001845">
    <property type="entry name" value="HTH_ArsR_DNA-bd_dom"/>
</dbReference>
<dbReference type="PANTHER" id="PTHR33154">
    <property type="entry name" value="TRANSCRIPTIONAL REGULATOR, ARSR FAMILY"/>
    <property type="match status" value="1"/>
</dbReference>
<dbReference type="EMBL" id="JBHRTA010000062">
    <property type="protein sequence ID" value="MFC3199965.1"/>
    <property type="molecule type" value="Genomic_DNA"/>
</dbReference>
<sequence length="109" mass="12099">MGITKTEIFSKKQNELATTFKALAHPARIAILQHIIKQQACICNDLVLELGLAQPTISQHLRELKNIGIIKGTIEGTSVCYCIDEANWRSIKAELDAFLSQDVSVDRCC</sequence>
<dbReference type="NCBIfam" id="NF033788">
    <property type="entry name" value="HTH_metalloreg"/>
    <property type="match status" value="1"/>
</dbReference>
<evidence type="ECO:0000256" key="3">
    <source>
        <dbReference type="ARBA" id="ARBA00023163"/>
    </source>
</evidence>
<organism evidence="5 6">
    <name type="scientific">Parapedobacter deserti</name>
    <dbReference type="NCBI Taxonomy" id="1912957"/>
    <lineage>
        <taxon>Bacteria</taxon>
        <taxon>Pseudomonadati</taxon>
        <taxon>Bacteroidota</taxon>
        <taxon>Sphingobacteriia</taxon>
        <taxon>Sphingobacteriales</taxon>
        <taxon>Sphingobacteriaceae</taxon>
        <taxon>Parapedobacter</taxon>
    </lineage>
</organism>
<dbReference type="InterPro" id="IPR036390">
    <property type="entry name" value="WH_DNA-bd_sf"/>
</dbReference>
<accession>A0ABV7JPD4</accession>
<keyword evidence="3" id="KW-0804">Transcription</keyword>
<dbReference type="SMART" id="SM00418">
    <property type="entry name" value="HTH_ARSR"/>
    <property type="match status" value="1"/>
</dbReference>
<evidence type="ECO:0000313" key="6">
    <source>
        <dbReference type="Proteomes" id="UP001595526"/>
    </source>
</evidence>
<gene>
    <name evidence="5" type="ORF">ACFOET_20260</name>
</gene>
<dbReference type="InterPro" id="IPR051081">
    <property type="entry name" value="HTH_MetalResp_TranReg"/>
</dbReference>
<dbReference type="Pfam" id="PF01022">
    <property type="entry name" value="HTH_5"/>
    <property type="match status" value="1"/>
</dbReference>
<protein>
    <submittedName>
        <fullName evidence="5">ArsR/SmtB family transcription factor</fullName>
    </submittedName>
</protein>
<dbReference type="InterPro" id="IPR036388">
    <property type="entry name" value="WH-like_DNA-bd_sf"/>
</dbReference>
<dbReference type="SUPFAM" id="SSF46785">
    <property type="entry name" value="Winged helix' DNA-binding domain"/>
    <property type="match status" value="1"/>
</dbReference>
<dbReference type="PROSITE" id="PS50987">
    <property type="entry name" value="HTH_ARSR_2"/>
    <property type="match status" value="1"/>
</dbReference>
<keyword evidence="1" id="KW-0805">Transcription regulation</keyword>
<dbReference type="InterPro" id="IPR011991">
    <property type="entry name" value="ArsR-like_HTH"/>
</dbReference>
<comment type="caution">
    <text evidence="5">The sequence shown here is derived from an EMBL/GenBank/DDBJ whole genome shotgun (WGS) entry which is preliminary data.</text>
</comment>
<keyword evidence="6" id="KW-1185">Reference proteome</keyword>